<accession>A0ABV0R1Q8</accession>
<evidence type="ECO:0000313" key="3">
    <source>
        <dbReference type="Proteomes" id="UP001434883"/>
    </source>
</evidence>
<dbReference type="Pfam" id="PF00735">
    <property type="entry name" value="Septin"/>
    <property type="match status" value="1"/>
</dbReference>
<dbReference type="PROSITE" id="PS51719">
    <property type="entry name" value="G_SEPTIN"/>
    <property type="match status" value="1"/>
</dbReference>
<sequence length="87" mass="10346">MKRLHDKVNVIPLIAKADTLTPEECQLFKKQIMKEIQEHKIKIYEFPDTEDDEDNKLIRKIKVINNSLFSSHLKLDLRLCNPSHYKN</sequence>
<dbReference type="InterPro" id="IPR027417">
    <property type="entry name" value="P-loop_NTPase"/>
</dbReference>
<keyword evidence="3" id="KW-1185">Reference proteome</keyword>
<reference evidence="2 3" key="1">
    <citation type="submission" date="2021-06" db="EMBL/GenBank/DDBJ databases">
        <authorList>
            <person name="Palmer J.M."/>
        </authorList>
    </citation>
    <scope>NUCLEOTIDE SEQUENCE [LARGE SCALE GENOMIC DNA]</scope>
    <source>
        <strain evidence="2 3">XC_2019</strain>
        <tissue evidence="2">Muscle</tissue>
    </source>
</reference>
<protein>
    <submittedName>
        <fullName evidence="2">Septin-7</fullName>
    </submittedName>
</protein>
<dbReference type="EMBL" id="JAHRIN010030474">
    <property type="protein sequence ID" value="MEQ2202055.1"/>
    <property type="molecule type" value="Genomic_DNA"/>
</dbReference>
<organism evidence="2 3">
    <name type="scientific">Xenoophorus captivus</name>
    <dbReference type="NCBI Taxonomy" id="1517983"/>
    <lineage>
        <taxon>Eukaryota</taxon>
        <taxon>Metazoa</taxon>
        <taxon>Chordata</taxon>
        <taxon>Craniata</taxon>
        <taxon>Vertebrata</taxon>
        <taxon>Euteleostomi</taxon>
        <taxon>Actinopterygii</taxon>
        <taxon>Neopterygii</taxon>
        <taxon>Teleostei</taxon>
        <taxon>Neoteleostei</taxon>
        <taxon>Acanthomorphata</taxon>
        <taxon>Ovalentaria</taxon>
        <taxon>Atherinomorphae</taxon>
        <taxon>Cyprinodontiformes</taxon>
        <taxon>Goodeidae</taxon>
        <taxon>Xenoophorus</taxon>
    </lineage>
</organism>
<gene>
    <name evidence="2" type="primary">SEPTIN7_1</name>
    <name evidence="2" type="ORF">XENOCAPTIV_023190</name>
</gene>
<dbReference type="InterPro" id="IPR030379">
    <property type="entry name" value="G_SEPTIN_dom"/>
</dbReference>
<name>A0ABV0R1Q8_9TELE</name>
<evidence type="ECO:0000313" key="2">
    <source>
        <dbReference type="EMBL" id="MEQ2202055.1"/>
    </source>
</evidence>
<comment type="caution">
    <text evidence="2">The sequence shown here is derived from an EMBL/GenBank/DDBJ whole genome shotgun (WGS) entry which is preliminary data.</text>
</comment>
<evidence type="ECO:0000259" key="1">
    <source>
        <dbReference type="PROSITE" id="PS51719"/>
    </source>
</evidence>
<feature type="domain" description="Septin-type G" evidence="1">
    <location>
        <begin position="1"/>
        <end position="87"/>
    </location>
</feature>
<proteinExistence type="predicted"/>
<dbReference type="PANTHER" id="PTHR18884">
    <property type="entry name" value="SEPTIN"/>
    <property type="match status" value="1"/>
</dbReference>
<dbReference type="Proteomes" id="UP001434883">
    <property type="component" value="Unassembled WGS sequence"/>
</dbReference>
<dbReference type="Gene3D" id="3.40.50.300">
    <property type="entry name" value="P-loop containing nucleotide triphosphate hydrolases"/>
    <property type="match status" value="1"/>
</dbReference>